<evidence type="ECO:0000313" key="2">
    <source>
        <dbReference type="EMBL" id="BEI94478.1"/>
    </source>
</evidence>
<dbReference type="RefSeq" id="XP_060459743.1">
    <property type="nucleotide sequence ID" value="XM_060603450.1"/>
</dbReference>
<dbReference type="Proteomes" id="UP001233271">
    <property type="component" value="Chromosome 7a"/>
</dbReference>
<evidence type="ECO:0000313" key="3">
    <source>
        <dbReference type="Proteomes" id="UP001233271"/>
    </source>
</evidence>
<dbReference type="AlphaFoldDB" id="A0AA48L9J5"/>
<feature type="compositionally biased region" description="Polar residues" evidence="1">
    <location>
        <begin position="192"/>
        <end position="215"/>
    </location>
</feature>
<dbReference type="GeneID" id="85498348"/>
<dbReference type="KEGG" id="ccac:CcaHIS019_0700500"/>
<accession>A0AA48L9J5</accession>
<evidence type="ECO:0000256" key="1">
    <source>
        <dbReference type="SAM" id="MobiDB-lite"/>
    </source>
</evidence>
<protein>
    <submittedName>
        <fullName evidence="2">Uncharacterized protein</fullName>
    </submittedName>
</protein>
<feature type="region of interest" description="Disordered" evidence="1">
    <location>
        <begin position="1"/>
        <end position="66"/>
    </location>
</feature>
<sequence>MTPSMTYSSTTSEWSHVDEDDLASSDNLSGIECLDDLSPTGSDADLHPLHAANSGEAAGPDTSSFQTDAAEKDVALRAATDALARLQSENQSLRATLRLRTLERDLPASAAILKSARDVQLLMDDLLAKTSMLSMDNPDPILAFTTYAESNRPPPGISRNQLKKREKRARYEARKIEKAAARAAQAAAEGNSVPTGNLASTSSTVSWGKSASDSTKGNVDWLAVVRNASSGERREAAETIGLMHEQASGLLQVLLDRHKVLAQMTLEELQLQEKGFYRLSQNEMEIMAQYPEVVTIDGETFFISSPLPEGAAPATASGSQAVDLASFWQARNRELDHGLYAGSDASTEIGIEYVEEYVEDDGDDDVLNGESDDE</sequence>
<feature type="compositionally biased region" description="Low complexity" evidence="1">
    <location>
        <begin position="1"/>
        <end position="12"/>
    </location>
</feature>
<proteinExistence type="predicted"/>
<organism evidence="2 3">
    <name type="scientific">Cutaneotrichosporon cavernicola</name>
    <dbReference type="NCBI Taxonomy" id="279322"/>
    <lineage>
        <taxon>Eukaryota</taxon>
        <taxon>Fungi</taxon>
        <taxon>Dikarya</taxon>
        <taxon>Basidiomycota</taxon>
        <taxon>Agaricomycotina</taxon>
        <taxon>Tremellomycetes</taxon>
        <taxon>Trichosporonales</taxon>
        <taxon>Trichosporonaceae</taxon>
        <taxon>Cutaneotrichosporon</taxon>
    </lineage>
</organism>
<keyword evidence="3" id="KW-1185">Reference proteome</keyword>
<name>A0AA48L9J5_9TREE</name>
<gene>
    <name evidence="2" type="ORF">CcaverHIS019_0700500</name>
</gene>
<feature type="region of interest" description="Disordered" evidence="1">
    <location>
        <begin position="187"/>
        <end position="215"/>
    </location>
</feature>
<dbReference type="EMBL" id="AP028218">
    <property type="protein sequence ID" value="BEI94478.1"/>
    <property type="molecule type" value="Genomic_DNA"/>
</dbReference>
<reference evidence="2" key="1">
    <citation type="journal article" date="2023" name="BMC Genomics">
        <title>Chromosome-level genome assemblies of Cutaneotrichosporon spp. (Trichosporonales, Basidiomycota) reveal imbalanced evolution between nucleotide sequences and chromosome synteny.</title>
        <authorList>
            <person name="Kobayashi Y."/>
            <person name="Kayamori A."/>
            <person name="Aoki K."/>
            <person name="Shiwa Y."/>
            <person name="Matsutani M."/>
            <person name="Fujita N."/>
            <person name="Sugita T."/>
            <person name="Iwasaki W."/>
            <person name="Tanaka N."/>
            <person name="Takashima M."/>
        </authorList>
    </citation>
    <scope>NUCLEOTIDE SEQUENCE</scope>
    <source>
        <strain evidence="2">HIS019</strain>
    </source>
</reference>